<reference evidence="2" key="1">
    <citation type="journal article" date="2020" name="Stud. Mycol.">
        <title>101 Dothideomycetes genomes: a test case for predicting lifestyles and emergence of pathogens.</title>
        <authorList>
            <person name="Haridas S."/>
            <person name="Albert R."/>
            <person name="Binder M."/>
            <person name="Bloem J."/>
            <person name="Labutti K."/>
            <person name="Salamov A."/>
            <person name="Andreopoulos B."/>
            <person name="Baker S."/>
            <person name="Barry K."/>
            <person name="Bills G."/>
            <person name="Bluhm B."/>
            <person name="Cannon C."/>
            <person name="Castanera R."/>
            <person name="Culley D."/>
            <person name="Daum C."/>
            <person name="Ezra D."/>
            <person name="Gonzalez J."/>
            <person name="Henrissat B."/>
            <person name="Kuo A."/>
            <person name="Liang C."/>
            <person name="Lipzen A."/>
            <person name="Lutzoni F."/>
            <person name="Magnuson J."/>
            <person name="Mondo S."/>
            <person name="Nolan M."/>
            <person name="Ohm R."/>
            <person name="Pangilinan J."/>
            <person name="Park H.-J."/>
            <person name="Ramirez L."/>
            <person name="Alfaro M."/>
            <person name="Sun H."/>
            <person name="Tritt A."/>
            <person name="Yoshinaga Y."/>
            <person name="Zwiers L.-H."/>
            <person name="Turgeon B."/>
            <person name="Goodwin S."/>
            <person name="Spatafora J."/>
            <person name="Crous P."/>
            <person name="Grigoriev I."/>
        </authorList>
    </citation>
    <scope>NUCLEOTIDE SEQUENCE</scope>
    <source>
        <strain evidence="2">SCOH1-5</strain>
    </source>
</reference>
<dbReference type="Proteomes" id="UP000799539">
    <property type="component" value="Unassembled WGS sequence"/>
</dbReference>
<evidence type="ECO:0000313" key="3">
    <source>
        <dbReference type="Proteomes" id="UP000799539"/>
    </source>
</evidence>
<accession>A0A6A6FCS0</accession>
<keyword evidence="1" id="KW-0732">Signal</keyword>
<evidence type="ECO:0008006" key="4">
    <source>
        <dbReference type="Google" id="ProtNLM"/>
    </source>
</evidence>
<name>A0A6A6FCS0_9PEZI</name>
<feature type="chain" id="PRO_5025536832" description="Extracellular membrane protein CFEM domain-containing protein" evidence="1">
    <location>
        <begin position="22"/>
        <end position="116"/>
    </location>
</feature>
<sequence length="116" mass="12564">MKNIVMLVATLLAAVIPVALASGNCWDQDCSDGGYLTNAACSCDYNWEHGNDGTCTSDGNNIGTKQALLPPIDCSLGLVRMKSKLHPSRIHLGPEHGFSKWLNVDRREAKVLPRSL</sequence>
<gene>
    <name evidence="2" type="ORF">CERZMDRAFT_85396</name>
</gene>
<organism evidence="2 3">
    <name type="scientific">Cercospora zeae-maydis SCOH1-5</name>
    <dbReference type="NCBI Taxonomy" id="717836"/>
    <lineage>
        <taxon>Eukaryota</taxon>
        <taxon>Fungi</taxon>
        <taxon>Dikarya</taxon>
        <taxon>Ascomycota</taxon>
        <taxon>Pezizomycotina</taxon>
        <taxon>Dothideomycetes</taxon>
        <taxon>Dothideomycetidae</taxon>
        <taxon>Mycosphaerellales</taxon>
        <taxon>Mycosphaerellaceae</taxon>
        <taxon>Cercospora</taxon>
    </lineage>
</organism>
<feature type="signal peptide" evidence="1">
    <location>
        <begin position="1"/>
        <end position="21"/>
    </location>
</feature>
<dbReference type="EMBL" id="ML992677">
    <property type="protein sequence ID" value="KAF2211196.1"/>
    <property type="molecule type" value="Genomic_DNA"/>
</dbReference>
<evidence type="ECO:0000256" key="1">
    <source>
        <dbReference type="SAM" id="SignalP"/>
    </source>
</evidence>
<protein>
    <recommendedName>
        <fullName evidence="4">Extracellular membrane protein CFEM domain-containing protein</fullName>
    </recommendedName>
</protein>
<proteinExistence type="predicted"/>
<dbReference type="AlphaFoldDB" id="A0A6A6FCS0"/>
<keyword evidence="3" id="KW-1185">Reference proteome</keyword>
<evidence type="ECO:0000313" key="2">
    <source>
        <dbReference type="EMBL" id="KAF2211196.1"/>
    </source>
</evidence>